<dbReference type="EMBL" id="ML993868">
    <property type="protein sequence ID" value="KAF2204820.1"/>
    <property type="molecule type" value="Genomic_DNA"/>
</dbReference>
<dbReference type="InterPro" id="IPR029058">
    <property type="entry name" value="AB_hydrolase_fold"/>
</dbReference>
<evidence type="ECO:0008006" key="3">
    <source>
        <dbReference type="Google" id="ProtNLM"/>
    </source>
</evidence>
<sequence length="426" mass="47978">MPVCPFRNKCCGSSTAIFPIIPISENQTTIPKRCMGPVEFLSDIRFHQDITVPPNPKTGLMKPLRVSYSDYGDPLSNAVVLFCGALMGTRFCYSPLDQLAKVHRVRIIHPDRPGVGGSDSVDLHERIQAWLEMIPHLLAYLEVSYITIASHSGGIIYALNTILNYPQFFHPKRPYIAFFAPWVHQSHSRVPHLKVADWVPGPLVGKFASIAKFMNNSILPLAGSSITFFHNIKGSLAVSAPAVSSSSSTWALSLPSVRSLSDTTRRTPKQEVWDFDWHDEEMVTELRRLITMYMFAESINGISADARLFLKKTSRTRWSFPPHLWSDMDDFVPLLLENTVQERASGNWRKWTVDTFHAESDEMIGTRGSLWFDRCWEPALGSADLEYNSQVVHDASHNALLNPVFGAAGKWMQSVRESFLEGDKQP</sequence>
<name>A0A9P4JTD8_9PLEO</name>
<keyword evidence="2" id="KW-1185">Reference proteome</keyword>
<protein>
    <recommendedName>
        <fullName evidence="3">AB hydrolase-1 domain-containing protein</fullName>
    </recommendedName>
</protein>
<evidence type="ECO:0000313" key="1">
    <source>
        <dbReference type="EMBL" id="KAF2204820.1"/>
    </source>
</evidence>
<dbReference type="Proteomes" id="UP000799536">
    <property type="component" value="Unassembled WGS sequence"/>
</dbReference>
<proteinExistence type="predicted"/>
<comment type="caution">
    <text evidence="1">The sequence shown here is derived from an EMBL/GenBank/DDBJ whole genome shotgun (WGS) entry which is preliminary data.</text>
</comment>
<dbReference type="AlphaFoldDB" id="A0A9P4JTD8"/>
<evidence type="ECO:0000313" key="2">
    <source>
        <dbReference type="Proteomes" id="UP000799536"/>
    </source>
</evidence>
<accession>A0A9P4JTD8</accession>
<dbReference type="Gene3D" id="3.40.50.1820">
    <property type="entry name" value="alpha/beta hydrolase"/>
    <property type="match status" value="1"/>
</dbReference>
<dbReference type="SUPFAM" id="SSF53474">
    <property type="entry name" value="alpha/beta-Hydrolases"/>
    <property type="match status" value="1"/>
</dbReference>
<reference evidence="1" key="1">
    <citation type="journal article" date="2020" name="Stud. Mycol.">
        <title>101 Dothideomycetes genomes: a test case for predicting lifestyles and emergence of pathogens.</title>
        <authorList>
            <person name="Haridas S."/>
            <person name="Albert R."/>
            <person name="Binder M."/>
            <person name="Bloem J."/>
            <person name="Labutti K."/>
            <person name="Salamov A."/>
            <person name="Andreopoulos B."/>
            <person name="Baker S."/>
            <person name="Barry K."/>
            <person name="Bills G."/>
            <person name="Bluhm B."/>
            <person name="Cannon C."/>
            <person name="Castanera R."/>
            <person name="Culley D."/>
            <person name="Daum C."/>
            <person name="Ezra D."/>
            <person name="Gonzalez J."/>
            <person name="Henrissat B."/>
            <person name="Kuo A."/>
            <person name="Liang C."/>
            <person name="Lipzen A."/>
            <person name="Lutzoni F."/>
            <person name="Magnuson J."/>
            <person name="Mondo S."/>
            <person name="Nolan M."/>
            <person name="Ohm R."/>
            <person name="Pangilinan J."/>
            <person name="Park H.-J."/>
            <person name="Ramirez L."/>
            <person name="Alfaro M."/>
            <person name="Sun H."/>
            <person name="Tritt A."/>
            <person name="Yoshinaga Y."/>
            <person name="Zwiers L.-H."/>
            <person name="Turgeon B."/>
            <person name="Goodwin S."/>
            <person name="Spatafora J."/>
            <person name="Crous P."/>
            <person name="Grigoriev I."/>
        </authorList>
    </citation>
    <scope>NUCLEOTIDE SEQUENCE</scope>
    <source>
        <strain evidence="1">ATCC 74209</strain>
    </source>
</reference>
<organism evidence="1 2">
    <name type="scientific">Delitschia confertaspora ATCC 74209</name>
    <dbReference type="NCBI Taxonomy" id="1513339"/>
    <lineage>
        <taxon>Eukaryota</taxon>
        <taxon>Fungi</taxon>
        <taxon>Dikarya</taxon>
        <taxon>Ascomycota</taxon>
        <taxon>Pezizomycotina</taxon>
        <taxon>Dothideomycetes</taxon>
        <taxon>Pleosporomycetidae</taxon>
        <taxon>Pleosporales</taxon>
        <taxon>Delitschiaceae</taxon>
        <taxon>Delitschia</taxon>
    </lineage>
</organism>
<dbReference type="OrthoDB" id="294702at2759"/>
<gene>
    <name evidence="1" type="ORF">GQ43DRAFT_116066</name>
</gene>